<evidence type="ECO:0000313" key="2">
    <source>
        <dbReference type="EMBL" id="CAG9763932.1"/>
    </source>
</evidence>
<dbReference type="OrthoDB" id="6780283at2759"/>
<organism evidence="2 3">
    <name type="scientific">Ceutorhynchus assimilis</name>
    <name type="common">cabbage seed weevil</name>
    <dbReference type="NCBI Taxonomy" id="467358"/>
    <lineage>
        <taxon>Eukaryota</taxon>
        <taxon>Metazoa</taxon>
        <taxon>Ecdysozoa</taxon>
        <taxon>Arthropoda</taxon>
        <taxon>Hexapoda</taxon>
        <taxon>Insecta</taxon>
        <taxon>Pterygota</taxon>
        <taxon>Neoptera</taxon>
        <taxon>Endopterygota</taxon>
        <taxon>Coleoptera</taxon>
        <taxon>Polyphaga</taxon>
        <taxon>Cucujiformia</taxon>
        <taxon>Curculionidae</taxon>
        <taxon>Ceutorhynchinae</taxon>
        <taxon>Ceutorhynchus</taxon>
    </lineage>
</organism>
<feature type="compositionally biased region" description="Basic and acidic residues" evidence="1">
    <location>
        <begin position="162"/>
        <end position="182"/>
    </location>
</feature>
<feature type="region of interest" description="Disordered" evidence="1">
    <location>
        <begin position="216"/>
        <end position="244"/>
    </location>
</feature>
<protein>
    <submittedName>
        <fullName evidence="2">Uncharacterized protein</fullName>
    </submittedName>
</protein>
<name>A0A9N9MHP8_9CUCU</name>
<dbReference type="Proteomes" id="UP001152799">
    <property type="component" value="Chromosome 16"/>
</dbReference>
<feature type="compositionally biased region" description="Acidic residues" evidence="1">
    <location>
        <begin position="18"/>
        <end position="27"/>
    </location>
</feature>
<dbReference type="AlphaFoldDB" id="A0A9N9MHP8"/>
<keyword evidence="3" id="KW-1185">Reference proteome</keyword>
<feature type="region of interest" description="Disordered" evidence="1">
    <location>
        <begin position="1"/>
        <end position="76"/>
    </location>
</feature>
<gene>
    <name evidence="2" type="ORF">CEUTPL_LOCUS4581</name>
</gene>
<feature type="compositionally biased region" description="Basic residues" evidence="1">
    <location>
        <begin position="183"/>
        <end position="192"/>
    </location>
</feature>
<proteinExistence type="predicted"/>
<sequence length="338" mass="38448">MVRKRSRTASTRRKTYDSDDEDLESDSEINSSPEASPQPKRYGLRQRTKKTIFFEDYEDFEEPQKSKADSSEDDEYQIEEDLKSFKTVNHKTRRSRLKITPRRKSLQLSVLENDPSEDLTVSVGAILPLDLEQDQDLNDGLIDYEDMIRADVVVNKKLDEEGASKADAQEIRKGGDNSMDKGRRGRKPKKKFSPAAVDDDASAKLEVQIDPANFVHQNEIRKTNGLSPASTRSRKKPAQNGAKIELAPSILDGIEKFVPPNLDDKEKEVVLSNEYLLGNSFDMTADQFLERQKEPQKEEEEDQNLLQNLPPMDFDESGSDDDVVIIEKKPEIIVLDDD</sequence>
<reference evidence="2" key="1">
    <citation type="submission" date="2022-01" db="EMBL/GenBank/DDBJ databases">
        <authorList>
            <person name="King R."/>
        </authorList>
    </citation>
    <scope>NUCLEOTIDE SEQUENCE</scope>
</reference>
<accession>A0A9N9MHP8</accession>
<dbReference type="EMBL" id="OU892292">
    <property type="protein sequence ID" value="CAG9763932.1"/>
    <property type="molecule type" value="Genomic_DNA"/>
</dbReference>
<evidence type="ECO:0000313" key="3">
    <source>
        <dbReference type="Proteomes" id="UP001152799"/>
    </source>
</evidence>
<feature type="region of interest" description="Disordered" evidence="1">
    <location>
        <begin position="162"/>
        <end position="198"/>
    </location>
</feature>
<evidence type="ECO:0000256" key="1">
    <source>
        <dbReference type="SAM" id="MobiDB-lite"/>
    </source>
</evidence>
<feature type="compositionally biased region" description="Basic residues" evidence="1">
    <location>
        <begin position="1"/>
        <end position="13"/>
    </location>
</feature>
<feature type="region of interest" description="Disordered" evidence="1">
    <location>
        <begin position="291"/>
        <end position="321"/>
    </location>
</feature>